<keyword evidence="5" id="KW-0788">Thiol protease</keyword>
<proteinExistence type="inferred from homology"/>
<dbReference type="AlphaFoldDB" id="A0AAN8X1B7"/>
<evidence type="ECO:0000256" key="2">
    <source>
        <dbReference type="ARBA" id="ARBA00022490"/>
    </source>
</evidence>
<evidence type="ECO:0000256" key="4">
    <source>
        <dbReference type="ARBA" id="ARBA00022801"/>
    </source>
</evidence>
<dbReference type="InterPro" id="IPR000816">
    <property type="entry name" value="Peptidase_C15"/>
</dbReference>
<comment type="similarity">
    <text evidence="1">Belongs to the peptidase C15 family.</text>
</comment>
<dbReference type="EMBL" id="JAXCGZ010011477">
    <property type="protein sequence ID" value="KAK7074717.1"/>
    <property type="molecule type" value="Genomic_DNA"/>
</dbReference>
<dbReference type="PANTHER" id="PTHR23402">
    <property type="entry name" value="PROTEASE FAMILY C15 PYROGLUTAMYL-PEPTIDASE I-RELATED"/>
    <property type="match status" value="1"/>
</dbReference>
<evidence type="ECO:0000256" key="1">
    <source>
        <dbReference type="ARBA" id="ARBA00006641"/>
    </source>
</evidence>
<reference evidence="6 7" key="1">
    <citation type="submission" date="2023-11" db="EMBL/GenBank/DDBJ databases">
        <title>Halocaridina rubra genome assembly.</title>
        <authorList>
            <person name="Smith C."/>
        </authorList>
    </citation>
    <scope>NUCLEOTIDE SEQUENCE [LARGE SCALE GENOMIC DNA]</scope>
    <source>
        <strain evidence="6">EP-1</strain>
        <tissue evidence="6">Whole</tissue>
    </source>
</reference>
<dbReference type="PANTHER" id="PTHR23402:SF1">
    <property type="entry name" value="PYROGLUTAMYL-PEPTIDASE I"/>
    <property type="match status" value="1"/>
</dbReference>
<keyword evidence="2" id="KW-0963">Cytoplasm</keyword>
<dbReference type="Pfam" id="PF01470">
    <property type="entry name" value="Peptidase_C15"/>
    <property type="match status" value="1"/>
</dbReference>
<accession>A0AAN8X1B7</accession>
<sequence length="223" mass="24929">MGDTTVESILDVENEPVIYVTGFGPFPPHAVNSSEVAVRHLDVQQLEKELGAKIYVDIIRVEYDYVRKFVNQRWAMLKPKLVVHVGVSGQAETLVLEQLAHNSGYNKQDTCGCLPNKGTYCSGGEEVIQSEIRMDLVSKALNNNTVLKLPCVKSTDPGRFLCDFIYYTSLRQDKSRVAFIHVPTLNKFPKEDIADAISMAIKEMYNQVLENDAKATCKAEGKL</sequence>
<dbReference type="Gene3D" id="3.40.630.20">
    <property type="entry name" value="Peptidase C15, pyroglutamyl peptidase I-like"/>
    <property type="match status" value="1"/>
</dbReference>
<dbReference type="PRINTS" id="PR00706">
    <property type="entry name" value="PYROGLUPTASE"/>
</dbReference>
<evidence type="ECO:0000313" key="7">
    <source>
        <dbReference type="Proteomes" id="UP001381693"/>
    </source>
</evidence>
<dbReference type="Proteomes" id="UP001381693">
    <property type="component" value="Unassembled WGS sequence"/>
</dbReference>
<dbReference type="GO" id="GO:0005829">
    <property type="term" value="C:cytosol"/>
    <property type="evidence" value="ECO:0007669"/>
    <property type="project" value="InterPro"/>
</dbReference>
<dbReference type="InterPro" id="IPR016125">
    <property type="entry name" value="Peptidase_C15-like"/>
</dbReference>
<dbReference type="SUPFAM" id="SSF53182">
    <property type="entry name" value="Pyrrolidone carboxyl peptidase (pyroglutamate aminopeptidase)"/>
    <property type="match status" value="1"/>
</dbReference>
<protein>
    <submittedName>
        <fullName evidence="6">Pyroglutamyl-peptidase 1</fullName>
        <ecNumber evidence="6">3.4.19.3</ecNumber>
    </submittedName>
</protein>
<gene>
    <name evidence="6" type="primary">PGPEP1_2</name>
    <name evidence="6" type="ORF">SK128_017231</name>
</gene>
<organism evidence="6 7">
    <name type="scientific">Halocaridina rubra</name>
    <name type="common">Hawaiian red shrimp</name>
    <dbReference type="NCBI Taxonomy" id="373956"/>
    <lineage>
        <taxon>Eukaryota</taxon>
        <taxon>Metazoa</taxon>
        <taxon>Ecdysozoa</taxon>
        <taxon>Arthropoda</taxon>
        <taxon>Crustacea</taxon>
        <taxon>Multicrustacea</taxon>
        <taxon>Malacostraca</taxon>
        <taxon>Eumalacostraca</taxon>
        <taxon>Eucarida</taxon>
        <taxon>Decapoda</taxon>
        <taxon>Pleocyemata</taxon>
        <taxon>Caridea</taxon>
        <taxon>Atyoidea</taxon>
        <taxon>Atyidae</taxon>
        <taxon>Halocaridina</taxon>
    </lineage>
</organism>
<evidence type="ECO:0000256" key="5">
    <source>
        <dbReference type="ARBA" id="ARBA00022807"/>
    </source>
</evidence>
<dbReference type="GO" id="GO:0006508">
    <property type="term" value="P:proteolysis"/>
    <property type="evidence" value="ECO:0007669"/>
    <property type="project" value="UniProtKB-KW"/>
</dbReference>
<name>A0AAN8X1B7_HALRR</name>
<dbReference type="PIRSF" id="PIRSF015592">
    <property type="entry name" value="Prld-crbxl_pptds"/>
    <property type="match status" value="1"/>
</dbReference>
<evidence type="ECO:0000313" key="6">
    <source>
        <dbReference type="EMBL" id="KAK7074717.1"/>
    </source>
</evidence>
<keyword evidence="7" id="KW-1185">Reference proteome</keyword>
<dbReference type="GO" id="GO:0016920">
    <property type="term" value="F:pyroglutamyl-peptidase activity"/>
    <property type="evidence" value="ECO:0007669"/>
    <property type="project" value="UniProtKB-EC"/>
</dbReference>
<evidence type="ECO:0000256" key="3">
    <source>
        <dbReference type="ARBA" id="ARBA00022670"/>
    </source>
</evidence>
<keyword evidence="4 6" id="KW-0378">Hydrolase</keyword>
<dbReference type="EC" id="3.4.19.3" evidence="6"/>
<dbReference type="InterPro" id="IPR036440">
    <property type="entry name" value="Peptidase_C15-like_sf"/>
</dbReference>
<comment type="caution">
    <text evidence="6">The sequence shown here is derived from an EMBL/GenBank/DDBJ whole genome shotgun (WGS) entry which is preliminary data.</text>
</comment>
<keyword evidence="3" id="KW-0645">Protease</keyword>